<evidence type="ECO:0008006" key="3">
    <source>
        <dbReference type="Google" id="ProtNLM"/>
    </source>
</evidence>
<keyword evidence="2" id="KW-1185">Reference proteome</keyword>
<dbReference type="InterPro" id="IPR052925">
    <property type="entry name" value="Phage_Integrase-like_Recomb"/>
</dbReference>
<evidence type="ECO:0000313" key="2">
    <source>
        <dbReference type="Proteomes" id="UP000807342"/>
    </source>
</evidence>
<dbReference type="GO" id="GO:0006310">
    <property type="term" value="P:DNA recombination"/>
    <property type="evidence" value="ECO:0007669"/>
    <property type="project" value="InterPro"/>
</dbReference>
<proteinExistence type="predicted"/>
<dbReference type="Gene3D" id="1.10.443.10">
    <property type="entry name" value="Intergrase catalytic core"/>
    <property type="match status" value="1"/>
</dbReference>
<evidence type="ECO:0000313" key="1">
    <source>
        <dbReference type="EMBL" id="KAF9442894.1"/>
    </source>
</evidence>
<feature type="non-terminal residue" evidence="1">
    <location>
        <position position="1"/>
    </location>
</feature>
<dbReference type="Proteomes" id="UP000807342">
    <property type="component" value="Unassembled WGS sequence"/>
</dbReference>
<dbReference type="OrthoDB" id="3067625at2759"/>
<dbReference type="PANTHER" id="PTHR34605">
    <property type="entry name" value="PHAGE_INTEGRASE DOMAIN-CONTAINING PROTEIN"/>
    <property type="match status" value="1"/>
</dbReference>
<sequence>GIDSSKYSSHSFCHGAASAAAAVGYTDHKIQLLGRWHSNTFKLYIDVPKDRILSLSSCLHLATAQSLVLEPFLNLQLSMLWVLKSTSLSLQDNN</sequence>
<gene>
    <name evidence="1" type="ORF">P691DRAFT_680611</name>
</gene>
<dbReference type="InterPro" id="IPR013762">
    <property type="entry name" value="Integrase-like_cat_sf"/>
</dbReference>
<dbReference type="GO" id="GO:0015074">
    <property type="term" value="P:DNA integration"/>
    <property type="evidence" value="ECO:0007669"/>
    <property type="project" value="InterPro"/>
</dbReference>
<protein>
    <recommendedName>
        <fullName evidence="3">Integrase</fullName>
    </recommendedName>
</protein>
<organism evidence="1 2">
    <name type="scientific">Macrolepiota fuliginosa MF-IS2</name>
    <dbReference type="NCBI Taxonomy" id="1400762"/>
    <lineage>
        <taxon>Eukaryota</taxon>
        <taxon>Fungi</taxon>
        <taxon>Dikarya</taxon>
        <taxon>Basidiomycota</taxon>
        <taxon>Agaricomycotina</taxon>
        <taxon>Agaricomycetes</taxon>
        <taxon>Agaricomycetidae</taxon>
        <taxon>Agaricales</taxon>
        <taxon>Agaricineae</taxon>
        <taxon>Agaricaceae</taxon>
        <taxon>Macrolepiota</taxon>
    </lineage>
</organism>
<name>A0A9P5X1I1_9AGAR</name>
<dbReference type="GO" id="GO:0003677">
    <property type="term" value="F:DNA binding"/>
    <property type="evidence" value="ECO:0007669"/>
    <property type="project" value="InterPro"/>
</dbReference>
<reference evidence="1" key="1">
    <citation type="submission" date="2020-11" db="EMBL/GenBank/DDBJ databases">
        <authorList>
            <consortium name="DOE Joint Genome Institute"/>
            <person name="Ahrendt S."/>
            <person name="Riley R."/>
            <person name="Andreopoulos W."/>
            <person name="Labutti K."/>
            <person name="Pangilinan J."/>
            <person name="Ruiz-Duenas F.J."/>
            <person name="Barrasa J.M."/>
            <person name="Sanchez-Garcia M."/>
            <person name="Camarero S."/>
            <person name="Miyauchi S."/>
            <person name="Serrano A."/>
            <person name="Linde D."/>
            <person name="Babiker R."/>
            <person name="Drula E."/>
            <person name="Ayuso-Fernandez I."/>
            <person name="Pacheco R."/>
            <person name="Padilla G."/>
            <person name="Ferreira P."/>
            <person name="Barriuso J."/>
            <person name="Kellner H."/>
            <person name="Castanera R."/>
            <person name="Alfaro M."/>
            <person name="Ramirez L."/>
            <person name="Pisabarro A.G."/>
            <person name="Kuo A."/>
            <person name="Tritt A."/>
            <person name="Lipzen A."/>
            <person name="He G."/>
            <person name="Yan M."/>
            <person name="Ng V."/>
            <person name="Cullen D."/>
            <person name="Martin F."/>
            <person name="Rosso M.-N."/>
            <person name="Henrissat B."/>
            <person name="Hibbett D."/>
            <person name="Martinez A.T."/>
            <person name="Grigoriev I.V."/>
        </authorList>
    </citation>
    <scope>NUCLEOTIDE SEQUENCE</scope>
    <source>
        <strain evidence="1">MF-IS2</strain>
    </source>
</reference>
<accession>A0A9P5X1I1</accession>
<comment type="caution">
    <text evidence="1">The sequence shown here is derived from an EMBL/GenBank/DDBJ whole genome shotgun (WGS) entry which is preliminary data.</text>
</comment>
<dbReference type="PANTHER" id="PTHR34605:SF4">
    <property type="entry name" value="DNA ADENINE METHYLTRANSFERASE"/>
    <property type="match status" value="1"/>
</dbReference>
<dbReference type="EMBL" id="MU151550">
    <property type="protein sequence ID" value="KAF9442894.1"/>
    <property type="molecule type" value="Genomic_DNA"/>
</dbReference>
<dbReference type="AlphaFoldDB" id="A0A9P5X1I1"/>